<keyword evidence="6" id="KW-1185">Reference proteome</keyword>
<feature type="region of interest" description="Disordered" evidence="3">
    <location>
        <begin position="238"/>
        <end position="269"/>
    </location>
</feature>
<dbReference type="KEGG" id="broo:brsh051_07320"/>
<protein>
    <recommendedName>
        <fullName evidence="4">SH3b domain-containing protein</fullName>
    </recommendedName>
</protein>
<dbReference type="RefSeq" id="WP_286267686.1">
    <property type="nucleotide sequence ID" value="NZ_AP028056.1"/>
</dbReference>
<feature type="domain" description="SH3b" evidence="4">
    <location>
        <begin position="33"/>
        <end position="97"/>
    </location>
</feature>
<dbReference type="CDD" id="cd13925">
    <property type="entry name" value="RPF"/>
    <property type="match status" value="1"/>
</dbReference>
<feature type="compositionally biased region" description="Low complexity" evidence="3">
    <location>
        <begin position="334"/>
        <end position="343"/>
    </location>
</feature>
<evidence type="ECO:0000256" key="1">
    <source>
        <dbReference type="ARBA" id="ARBA00010830"/>
    </source>
</evidence>
<reference evidence="5" key="1">
    <citation type="journal article" date="2024" name="Int. J. Syst. Evol. Microbiol.">
        <title>Brooklawnia propionicigenes sp. nov., a facultatively anaerobic, propionate-producing bacterium isolated from a methanogenic reactor treating waste from cattle farms.</title>
        <authorList>
            <person name="Akita Y."/>
            <person name="Ueki A."/>
            <person name="Tonouchi A."/>
            <person name="Sugawara Y."/>
            <person name="Honma S."/>
            <person name="Kaku N."/>
            <person name="Ueki K."/>
        </authorList>
    </citation>
    <scope>NUCLEOTIDE SEQUENCE</scope>
    <source>
        <strain evidence="5">SH051</strain>
    </source>
</reference>
<evidence type="ECO:0000313" key="5">
    <source>
        <dbReference type="EMBL" id="BEH01451.1"/>
    </source>
</evidence>
<evidence type="ECO:0000256" key="2">
    <source>
        <dbReference type="ARBA" id="ARBA00022801"/>
    </source>
</evidence>
<organism evidence="5 6">
    <name type="scientific">Brooklawnia propionicigenes</name>
    <dbReference type="NCBI Taxonomy" id="3041175"/>
    <lineage>
        <taxon>Bacteria</taxon>
        <taxon>Bacillati</taxon>
        <taxon>Actinomycetota</taxon>
        <taxon>Actinomycetes</taxon>
        <taxon>Propionibacteriales</taxon>
        <taxon>Propionibacteriaceae</taxon>
        <taxon>Brooklawnia</taxon>
    </lineage>
</organism>
<feature type="domain" description="SH3b" evidence="4">
    <location>
        <begin position="101"/>
        <end position="165"/>
    </location>
</feature>
<comment type="similarity">
    <text evidence="1">Belongs to the transglycosylase family. Rpf subfamily.</text>
</comment>
<dbReference type="PANTHER" id="PTHR34408:SF1">
    <property type="entry name" value="GLYCOSYL HYDROLASE FAMILY 19 DOMAIN-CONTAINING PROTEIN HI_1415"/>
    <property type="match status" value="1"/>
</dbReference>
<feature type="domain" description="SH3b" evidence="4">
    <location>
        <begin position="175"/>
        <end position="239"/>
    </location>
</feature>
<dbReference type="EMBL" id="AP028056">
    <property type="protein sequence ID" value="BEH01451.1"/>
    <property type="molecule type" value="Genomic_DNA"/>
</dbReference>
<dbReference type="AlphaFoldDB" id="A0AAN0MFW9"/>
<dbReference type="Gene3D" id="2.30.30.40">
    <property type="entry name" value="SH3 Domains"/>
    <property type="match status" value="4"/>
</dbReference>
<feature type="domain" description="SH3b" evidence="4">
    <location>
        <begin position="272"/>
        <end position="334"/>
    </location>
</feature>
<dbReference type="InterPro" id="IPR052354">
    <property type="entry name" value="Cell_Wall_Dynamics_Protein"/>
</dbReference>
<dbReference type="PROSITE" id="PS51781">
    <property type="entry name" value="SH3B"/>
    <property type="match status" value="4"/>
</dbReference>
<feature type="region of interest" description="Disordered" evidence="3">
    <location>
        <begin position="334"/>
        <end position="356"/>
    </location>
</feature>
<dbReference type="Pfam" id="PF08239">
    <property type="entry name" value="SH3_3"/>
    <property type="match status" value="4"/>
</dbReference>
<feature type="compositionally biased region" description="Gly residues" evidence="3">
    <location>
        <begin position="344"/>
        <end position="355"/>
    </location>
</feature>
<dbReference type="SUPFAM" id="SSF53955">
    <property type="entry name" value="Lysozyme-like"/>
    <property type="match status" value="1"/>
</dbReference>
<name>A0AAN0MFW9_9ACTN</name>
<evidence type="ECO:0000259" key="4">
    <source>
        <dbReference type="PROSITE" id="PS51781"/>
    </source>
</evidence>
<dbReference type="SMART" id="SM00287">
    <property type="entry name" value="SH3b"/>
    <property type="match status" value="4"/>
</dbReference>
<evidence type="ECO:0000313" key="6">
    <source>
        <dbReference type="Proteomes" id="UP001431656"/>
    </source>
</evidence>
<proteinExistence type="inferred from homology"/>
<dbReference type="Proteomes" id="UP001431656">
    <property type="component" value="Chromosome"/>
</dbReference>
<sequence>MAFSRKTRARIAGIVATGTLLTGAVIIPQVAIAFNDTVTATASLNVRLEPTTNSKVLGVLSSGEQVERRGDPQGEWTPIRYNGQDAWVFSAYTSLGGIDSASGGTATATAPLNVRAGASTLASILGTLEVGESVAITGSQAGGWIPVSYNGRNAFVYAAYLSFGSSTEAPATGDQSAGDATATTALNVRTGPGTDYNVIAVLSTGESVATRGGDNDGWTPISYAGQDAWVATRYLSTGQAAGGDEGTDEGDEATNGGDEQATDEGDNQTIETETAYVSDDVNLRTGPGLDYRVVQVLSPNTEVELTGVTENGYSQVSIDGTQRWISTAYLSSSPVSTGSSGSSGSSGSGSSGGGSSSSVATSTWDALAMCESSGNWAINTGNGYYGGIQFSYSTWLAFGGGAYAPTANLATKAQQIEIAEKVLAVQGWGAWPACSSKLGLR</sequence>
<keyword evidence="2" id="KW-0378">Hydrolase</keyword>
<dbReference type="GO" id="GO:0016787">
    <property type="term" value="F:hydrolase activity"/>
    <property type="evidence" value="ECO:0007669"/>
    <property type="project" value="UniProtKB-KW"/>
</dbReference>
<dbReference type="Pfam" id="PF06737">
    <property type="entry name" value="Transglycosylas"/>
    <property type="match status" value="1"/>
</dbReference>
<dbReference type="PANTHER" id="PTHR34408">
    <property type="entry name" value="FAMILY PROTEIN, PUTATIVE-RELATED"/>
    <property type="match status" value="1"/>
</dbReference>
<evidence type="ECO:0000256" key="3">
    <source>
        <dbReference type="SAM" id="MobiDB-lite"/>
    </source>
</evidence>
<dbReference type="InterPro" id="IPR003646">
    <property type="entry name" value="SH3-like_bac-type"/>
</dbReference>
<gene>
    <name evidence="5" type="ORF">brsh051_07320</name>
</gene>
<dbReference type="InterPro" id="IPR010618">
    <property type="entry name" value="RPF"/>
</dbReference>
<dbReference type="InterPro" id="IPR023346">
    <property type="entry name" value="Lysozyme-like_dom_sf"/>
</dbReference>
<accession>A0AAN0MFW9</accession>
<dbReference type="Gene3D" id="1.10.530.10">
    <property type="match status" value="1"/>
</dbReference>